<evidence type="ECO:0000313" key="1">
    <source>
        <dbReference type="EMBL" id="TFK75670.1"/>
    </source>
</evidence>
<dbReference type="Proteomes" id="UP000308600">
    <property type="component" value="Unassembled WGS sequence"/>
</dbReference>
<sequence>MSEISVGAQVFDVIFHPTRSILYSGLLTGQVKAFSLDERGQSEPAFTVQPSKRSCRSLSIDEDGMHLYAVGKGKSLNTIDTNTTQVETRKKAHESSINRVKCLTPWLLSTGDDEGVIKLWDPRNRDCIRTYKQHFDYITDFLWLEDKKHLVATSGDGTLSVVDIRSQKSTPIAHSEDQEDELLSIVAIKSATKIVVGTQIGILSIFNRSSGWGDCVDRIPGHPQSIDALCSLPPSFPASDTTILTGSSDGYVRAVQLFPTKLLGVIADHGEMPVERIAIGGGIGPTIHDPDDSDSGEDDDGTGKKVGPARVSPSTEEDEDQDEESIDSGRWWVASVGHEDVLHITNLLSALRTKEGGESTQAGELDEGMGNSDGDTSDDESDNSDSPPQANTSELKDSTEAIGTVEGTANSDSDSDAPKPRKRKRKPEQDLLAVKKKRGKNQVEIEGGFFDEL</sequence>
<keyword evidence="2" id="KW-1185">Reference proteome</keyword>
<gene>
    <name evidence="1" type="ORF">BDN72DRAFT_832009</name>
</gene>
<reference evidence="1 2" key="1">
    <citation type="journal article" date="2019" name="Nat. Ecol. Evol.">
        <title>Megaphylogeny resolves global patterns of mushroom evolution.</title>
        <authorList>
            <person name="Varga T."/>
            <person name="Krizsan K."/>
            <person name="Foldi C."/>
            <person name="Dima B."/>
            <person name="Sanchez-Garcia M."/>
            <person name="Sanchez-Ramirez S."/>
            <person name="Szollosi G.J."/>
            <person name="Szarkandi J.G."/>
            <person name="Papp V."/>
            <person name="Albert L."/>
            <person name="Andreopoulos W."/>
            <person name="Angelini C."/>
            <person name="Antonin V."/>
            <person name="Barry K.W."/>
            <person name="Bougher N.L."/>
            <person name="Buchanan P."/>
            <person name="Buyck B."/>
            <person name="Bense V."/>
            <person name="Catcheside P."/>
            <person name="Chovatia M."/>
            <person name="Cooper J."/>
            <person name="Damon W."/>
            <person name="Desjardin D."/>
            <person name="Finy P."/>
            <person name="Geml J."/>
            <person name="Haridas S."/>
            <person name="Hughes K."/>
            <person name="Justo A."/>
            <person name="Karasinski D."/>
            <person name="Kautmanova I."/>
            <person name="Kiss B."/>
            <person name="Kocsube S."/>
            <person name="Kotiranta H."/>
            <person name="LaButti K.M."/>
            <person name="Lechner B.E."/>
            <person name="Liimatainen K."/>
            <person name="Lipzen A."/>
            <person name="Lukacs Z."/>
            <person name="Mihaltcheva S."/>
            <person name="Morgado L.N."/>
            <person name="Niskanen T."/>
            <person name="Noordeloos M.E."/>
            <person name="Ohm R.A."/>
            <person name="Ortiz-Santana B."/>
            <person name="Ovrebo C."/>
            <person name="Racz N."/>
            <person name="Riley R."/>
            <person name="Savchenko A."/>
            <person name="Shiryaev A."/>
            <person name="Soop K."/>
            <person name="Spirin V."/>
            <person name="Szebenyi C."/>
            <person name="Tomsovsky M."/>
            <person name="Tulloss R.E."/>
            <person name="Uehling J."/>
            <person name="Grigoriev I.V."/>
            <person name="Vagvolgyi C."/>
            <person name="Papp T."/>
            <person name="Martin F.M."/>
            <person name="Miettinen O."/>
            <person name="Hibbett D.S."/>
            <person name="Nagy L.G."/>
        </authorList>
    </citation>
    <scope>NUCLEOTIDE SEQUENCE [LARGE SCALE GENOMIC DNA]</scope>
    <source>
        <strain evidence="1 2">NL-1719</strain>
    </source>
</reference>
<evidence type="ECO:0000313" key="2">
    <source>
        <dbReference type="Proteomes" id="UP000308600"/>
    </source>
</evidence>
<accession>A0ACD3BBY7</accession>
<organism evidence="1 2">
    <name type="scientific">Pluteus cervinus</name>
    <dbReference type="NCBI Taxonomy" id="181527"/>
    <lineage>
        <taxon>Eukaryota</taxon>
        <taxon>Fungi</taxon>
        <taxon>Dikarya</taxon>
        <taxon>Basidiomycota</taxon>
        <taxon>Agaricomycotina</taxon>
        <taxon>Agaricomycetes</taxon>
        <taxon>Agaricomycetidae</taxon>
        <taxon>Agaricales</taxon>
        <taxon>Pluteineae</taxon>
        <taxon>Pluteaceae</taxon>
        <taxon>Pluteus</taxon>
    </lineage>
</organism>
<dbReference type="EMBL" id="ML208262">
    <property type="protein sequence ID" value="TFK75670.1"/>
    <property type="molecule type" value="Genomic_DNA"/>
</dbReference>
<protein>
    <submittedName>
        <fullName evidence="1">WD40 repeat-like protein</fullName>
    </submittedName>
</protein>
<name>A0ACD3BBY7_9AGAR</name>
<proteinExistence type="predicted"/>